<evidence type="ECO:0000256" key="8">
    <source>
        <dbReference type="ARBA" id="ARBA00047469"/>
    </source>
</evidence>
<keyword evidence="3" id="KW-0436">Ligase</keyword>
<keyword evidence="7" id="KW-0030">Aminoacyl-tRNA synthetase</keyword>
<sequence>MTIGEFLKENKLSVGDNFKFLLEKLGVYQEEFVKKVESAVGETAKMSKSKANTVDPEDMVNSYGADTVRLYILFAGPVEKDFEWTEEGLQGAHRFLKKLWSFFHENLERLRDLRYTREELSKVEGKAKDVRKKAHQTLKKYLQDMEELSFNTAIASIMELLNTLQDFKPETQADYKVLKEALELILFMLYPITPHICEELWNELGNQRLMVFYTFPQPDPEALREEEVEVAVQVNGKLKAVIKVPIDAQEDTVKSIALAQEKVAKALENKKLQKVIYVKNKLINLVVSDG</sequence>
<feature type="domain" description="Aminoacyl-tRNA synthetase class Ia" evidence="9">
    <location>
        <begin position="42"/>
        <end position="84"/>
    </location>
</feature>
<proteinExistence type="inferred from homology"/>
<feature type="domain" description="Methionyl/Valyl/Leucyl/Isoleucyl-tRNA synthetase anticodon-binding" evidence="10">
    <location>
        <begin position="129"/>
        <end position="251"/>
    </location>
</feature>
<dbReference type="GO" id="GO:0004823">
    <property type="term" value="F:leucine-tRNA ligase activity"/>
    <property type="evidence" value="ECO:0007669"/>
    <property type="project" value="UniProtKB-EC"/>
</dbReference>
<evidence type="ECO:0000256" key="1">
    <source>
        <dbReference type="ARBA" id="ARBA00005594"/>
    </source>
</evidence>
<comment type="caution">
    <text evidence="11">The sequence shown here is derived from an EMBL/GenBank/DDBJ whole genome shotgun (WGS) entry which is preliminary data.</text>
</comment>
<dbReference type="Gene3D" id="1.10.730.10">
    <property type="entry name" value="Isoleucyl-tRNA Synthetase, Domain 1"/>
    <property type="match status" value="1"/>
</dbReference>
<comment type="similarity">
    <text evidence="1">Belongs to the class-I aminoacyl-tRNA synthetase family.</text>
</comment>
<name>A0A7C5X1I7_9AQUI</name>
<dbReference type="CDD" id="cd07958">
    <property type="entry name" value="Anticodon_Ia_Leu_BEm"/>
    <property type="match status" value="1"/>
</dbReference>
<dbReference type="InterPro" id="IPR013155">
    <property type="entry name" value="M/V/L/I-tRNA-synth_anticd-bd"/>
</dbReference>
<evidence type="ECO:0000256" key="3">
    <source>
        <dbReference type="ARBA" id="ARBA00022598"/>
    </source>
</evidence>
<evidence type="ECO:0000256" key="4">
    <source>
        <dbReference type="ARBA" id="ARBA00022741"/>
    </source>
</evidence>
<protein>
    <recommendedName>
        <fullName evidence="2">leucine--tRNA ligase</fullName>
        <ecNumber evidence="2">6.1.1.4</ecNumber>
    </recommendedName>
</protein>
<dbReference type="FunFam" id="1.10.730.10:FF:000011">
    <property type="entry name" value="Leucine--tRNA ligase chloroplastic/mitochondrial"/>
    <property type="match status" value="1"/>
</dbReference>
<dbReference type="EMBL" id="DSAC01000066">
    <property type="protein sequence ID" value="HHO74051.1"/>
    <property type="molecule type" value="Genomic_DNA"/>
</dbReference>
<evidence type="ECO:0000259" key="10">
    <source>
        <dbReference type="Pfam" id="PF08264"/>
    </source>
</evidence>
<dbReference type="PANTHER" id="PTHR43740">
    <property type="entry name" value="LEUCYL-TRNA SYNTHETASE"/>
    <property type="match status" value="1"/>
</dbReference>
<accession>A0A7C5X1I7</accession>
<reference evidence="11" key="1">
    <citation type="journal article" date="2020" name="mSystems">
        <title>Genome- and Community-Level Interaction Insights into Carbon Utilization and Element Cycling Functions of Hydrothermarchaeota in Hydrothermal Sediment.</title>
        <authorList>
            <person name="Zhou Z."/>
            <person name="Liu Y."/>
            <person name="Xu W."/>
            <person name="Pan J."/>
            <person name="Luo Z.H."/>
            <person name="Li M."/>
        </authorList>
    </citation>
    <scope>NUCLEOTIDE SEQUENCE [LARGE SCALE GENOMIC DNA]</scope>
    <source>
        <strain evidence="11">SpSt-114</strain>
    </source>
</reference>
<dbReference type="InterPro" id="IPR002300">
    <property type="entry name" value="aa-tRNA-synth_Ia"/>
</dbReference>
<evidence type="ECO:0000256" key="6">
    <source>
        <dbReference type="ARBA" id="ARBA00022917"/>
    </source>
</evidence>
<dbReference type="Pfam" id="PF00133">
    <property type="entry name" value="tRNA-synt_1"/>
    <property type="match status" value="1"/>
</dbReference>
<keyword evidence="5" id="KW-0067">ATP-binding</keyword>
<dbReference type="InterPro" id="IPR009080">
    <property type="entry name" value="tRNAsynth_Ia_anticodon-bd"/>
</dbReference>
<dbReference type="GO" id="GO:0005829">
    <property type="term" value="C:cytosol"/>
    <property type="evidence" value="ECO:0007669"/>
    <property type="project" value="TreeGrafter"/>
</dbReference>
<dbReference type="GO" id="GO:0006429">
    <property type="term" value="P:leucyl-tRNA aminoacylation"/>
    <property type="evidence" value="ECO:0007669"/>
    <property type="project" value="InterPro"/>
</dbReference>
<evidence type="ECO:0000259" key="9">
    <source>
        <dbReference type="Pfam" id="PF00133"/>
    </source>
</evidence>
<dbReference type="SUPFAM" id="SSF47323">
    <property type="entry name" value="Anticodon-binding domain of a subclass of class I aminoacyl-tRNA synthetases"/>
    <property type="match status" value="1"/>
</dbReference>
<dbReference type="GO" id="GO:0005524">
    <property type="term" value="F:ATP binding"/>
    <property type="evidence" value="ECO:0007669"/>
    <property type="project" value="UniProtKB-KW"/>
</dbReference>
<organism evidence="11">
    <name type="scientific">Thermocrinis ruber</name>
    <dbReference type="NCBI Taxonomy" id="75906"/>
    <lineage>
        <taxon>Bacteria</taxon>
        <taxon>Pseudomonadati</taxon>
        <taxon>Aquificota</taxon>
        <taxon>Aquificia</taxon>
        <taxon>Aquificales</taxon>
        <taxon>Aquificaceae</taxon>
        <taxon>Thermocrinis</taxon>
    </lineage>
</organism>
<dbReference type="EC" id="6.1.1.4" evidence="2"/>
<dbReference type="SUPFAM" id="SSF52374">
    <property type="entry name" value="Nucleotidylyl transferase"/>
    <property type="match status" value="1"/>
</dbReference>
<gene>
    <name evidence="11" type="ORF">ENN04_05355</name>
</gene>
<keyword evidence="4" id="KW-0547">Nucleotide-binding</keyword>
<comment type="catalytic activity">
    <reaction evidence="8">
        <text>tRNA(Leu) + L-leucine + ATP = L-leucyl-tRNA(Leu) + AMP + diphosphate</text>
        <dbReference type="Rhea" id="RHEA:11688"/>
        <dbReference type="Rhea" id="RHEA-COMP:9613"/>
        <dbReference type="Rhea" id="RHEA-COMP:9622"/>
        <dbReference type="ChEBI" id="CHEBI:30616"/>
        <dbReference type="ChEBI" id="CHEBI:33019"/>
        <dbReference type="ChEBI" id="CHEBI:57427"/>
        <dbReference type="ChEBI" id="CHEBI:78442"/>
        <dbReference type="ChEBI" id="CHEBI:78494"/>
        <dbReference type="ChEBI" id="CHEBI:456215"/>
        <dbReference type="EC" id="6.1.1.4"/>
    </reaction>
</comment>
<keyword evidence="6" id="KW-0648">Protein biosynthesis</keyword>
<dbReference type="PANTHER" id="PTHR43740:SF2">
    <property type="entry name" value="LEUCINE--TRNA LIGASE, MITOCHONDRIAL"/>
    <property type="match status" value="1"/>
</dbReference>
<dbReference type="AlphaFoldDB" id="A0A7C5X1I7"/>
<evidence type="ECO:0000256" key="5">
    <source>
        <dbReference type="ARBA" id="ARBA00022840"/>
    </source>
</evidence>
<dbReference type="InterPro" id="IPR002302">
    <property type="entry name" value="Leu-tRNA-ligase"/>
</dbReference>
<dbReference type="Pfam" id="PF08264">
    <property type="entry name" value="Anticodon_1"/>
    <property type="match status" value="1"/>
</dbReference>
<evidence type="ECO:0000313" key="11">
    <source>
        <dbReference type="EMBL" id="HHO74051.1"/>
    </source>
</evidence>
<evidence type="ECO:0000256" key="2">
    <source>
        <dbReference type="ARBA" id="ARBA00013164"/>
    </source>
</evidence>
<evidence type="ECO:0000256" key="7">
    <source>
        <dbReference type="ARBA" id="ARBA00023146"/>
    </source>
</evidence>